<gene>
    <name evidence="1" type="ORF">PIB30_079465</name>
</gene>
<reference evidence="1 2" key="1">
    <citation type="journal article" date="2023" name="Plants (Basel)">
        <title>Bridging the Gap: Combining Genomics and Transcriptomics Approaches to Understand Stylosanthes scabra, an Orphan Legume from the Brazilian Caatinga.</title>
        <authorList>
            <person name="Ferreira-Neto J.R.C."/>
            <person name="da Silva M.D."/>
            <person name="Binneck E."/>
            <person name="de Melo N.F."/>
            <person name="da Silva R.H."/>
            <person name="de Melo A.L.T.M."/>
            <person name="Pandolfi V."/>
            <person name="Bustamante F.O."/>
            <person name="Brasileiro-Vidal A.C."/>
            <person name="Benko-Iseppon A.M."/>
        </authorList>
    </citation>
    <scope>NUCLEOTIDE SEQUENCE [LARGE SCALE GENOMIC DNA]</scope>
    <source>
        <tissue evidence="1">Leaves</tissue>
    </source>
</reference>
<evidence type="ECO:0000313" key="2">
    <source>
        <dbReference type="Proteomes" id="UP001341840"/>
    </source>
</evidence>
<dbReference type="Proteomes" id="UP001341840">
    <property type="component" value="Unassembled WGS sequence"/>
</dbReference>
<protein>
    <submittedName>
        <fullName evidence="1">Uncharacterized protein</fullName>
    </submittedName>
</protein>
<evidence type="ECO:0000313" key="1">
    <source>
        <dbReference type="EMBL" id="MED6199820.1"/>
    </source>
</evidence>
<dbReference type="EMBL" id="JASCZI010212576">
    <property type="protein sequence ID" value="MED6199820.1"/>
    <property type="molecule type" value="Genomic_DNA"/>
</dbReference>
<organism evidence="1 2">
    <name type="scientific">Stylosanthes scabra</name>
    <dbReference type="NCBI Taxonomy" id="79078"/>
    <lineage>
        <taxon>Eukaryota</taxon>
        <taxon>Viridiplantae</taxon>
        <taxon>Streptophyta</taxon>
        <taxon>Embryophyta</taxon>
        <taxon>Tracheophyta</taxon>
        <taxon>Spermatophyta</taxon>
        <taxon>Magnoliopsida</taxon>
        <taxon>eudicotyledons</taxon>
        <taxon>Gunneridae</taxon>
        <taxon>Pentapetalae</taxon>
        <taxon>rosids</taxon>
        <taxon>fabids</taxon>
        <taxon>Fabales</taxon>
        <taxon>Fabaceae</taxon>
        <taxon>Papilionoideae</taxon>
        <taxon>50 kb inversion clade</taxon>
        <taxon>dalbergioids sensu lato</taxon>
        <taxon>Dalbergieae</taxon>
        <taxon>Pterocarpus clade</taxon>
        <taxon>Stylosanthes</taxon>
    </lineage>
</organism>
<keyword evidence="2" id="KW-1185">Reference proteome</keyword>
<sequence>MGAQPRREFHKAEMRHLEDERAACITASEPAGPPIDEDEVWGRIASSRKRGRVYEKGKVRKRPAPWLVDPEDASTCNGPDAREHITLMNKEIQ</sequence>
<comment type="caution">
    <text evidence="1">The sequence shown here is derived from an EMBL/GenBank/DDBJ whole genome shotgun (WGS) entry which is preliminary data.</text>
</comment>
<proteinExistence type="predicted"/>
<name>A0ABU6XS36_9FABA</name>
<accession>A0ABU6XS36</accession>